<gene>
    <name evidence="1" type="ORF">FYJ71_02315</name>
</gene>
<dbReference type="EMBL" id="VUNE01000001">
    <property type="protein sequence ID" value="MST61808.1"/>
    <property type="molecule type" value="Genomic_DNA"/>
</dbReference>
<dbReference type="RefSeq" id="WP_154537187.1">
    <property type="nucleotide sequence ID" value="NZ_JAXFFP010000006.1"/>
</dbReference>
<evidence type="ECO:0000313" key="1">
    <source>
        <dbReference type="EMBL" id="MST61808.1"/>
    </source>
</evidence>
<sequence length="183" mass="21503">MRKKKNALFFLLIILSILGIYFLKNIVPGLKSSEDVFVSKNISENETKEILKSIKLDVDFNKSEEVYNSLNFPPDGYKYTIIKTNESITKKFHDIYSNNEISEKIKDKKLKYKEIDQDEAIHILEEHCSEKKLLKLVEKDFNNKDTAFGMMEVNNYVKDSSLFDETYIISCRGNTIYIFYHKI</sequence>
<accession>A0A6N7WYE3</accession>
<comment type="caution">
    <text evidence="1">The sequence shown here is derived from an EMBL/GenBank/DDBJ whole genome shotgun (WGS) entry which is preliminary data.</text>
</comment>
<keyword evidence="2" id="KW-1185">Reference proteome</keyword>
<reference evidence="1 2" key="1">
    <citation type="submission" date="2019-08" db="EMBL/GenBank/DDBJ databases">
        <title>In-depth cultivation of the pig gut microbiome towards novel bacterial diversity and tailored functional studies.</title>
        <authorList>
            <person name="Wylensek D."/>
            <person name="Hitch T.C.A."/>
            <person name="Clavel T."/>
        </authorList>
    </citation>
    <scope>NUCLEOTIDE SEQUENCE [LARGE SCALE GENOMIC DNA]</scope>
    <source>
        <strain evidence="1 2">WCA-SAB-591-4A-A</strain>
    </source>
</reference>
<dbReference type="AlphaFoldDB" id="A0A6N7WYE3"/>
<name>A0A6N7WYE3_9FIRM</name>
<proteinExistence type="predicted"/>
<organism evidence="1 2">
    <name type="scientific">Peptostreptococcus porci</name>
    <dbReference type="NCBI Taxonomy" id="2652282"/>
    <lineage>
        <taxon>Bacteria</taxon>
        <taxon>Bacillati</taxon>
        <taxon>Bacillota</taxon>
        <taxon>Clostridia</taxon>
        <taxon>Peptostreptococcales</taxon>
        <taxon>Peptostreptococcaceae</taxon>
        <taxon>Peptostreptococcus</taxon>
    </lineage>
</organism>
<dbReference type="Proteomes" id="UP000440713">
    <property type="component" value="Unassembled WGS sequence"/>
</dbReference>
<protein>
    <submittedName>
        <fullName evidence="1">Uncharacterized protein</fullName>
    </submittedName>
</protein>
<evidence type="ECO:0000313" key="2">
    <source>
        <dbReference type="Proteomes" id="UP000440713"/>
    </source>
</evidence>